<gene>
    <name evidence="1" type="primary">ORF183</name>
    <name evidence="1" type="ORF">Sc_vir1Pt0116</name>
</gene>
<dbReference type="EMBL" id="MF061223">
    <property type="protein sequence ID" value="ASA39165.1"/>
    <property type="molecule type" value="Genomic_DNA"/>
</dbReference>
<keyword evidence="1" id="KW-0934">Plastid</keyword>
<dbReference type="AlphaFoldDB" id="A0A1Z2R631"/>
<dbReference type="GeneID" id="33372378"/>
<geneLocation type="plastid" evidence="1"/>
<proteinExistence type="predicted"/>
<reference evidence="1" key="1">
    <citation type="journal article" date="2017" name="Am. J. Bot.">
        <title>The East Asian origin of the giant lobelias.</title>
        <authorList>
            <person name="Knox E.B."/>
            <person name="Li C."/>
        </authorList>
    </citation>
    <scope>NUCLEOTIDE SEQUENCE</scope>
</reference>
<evidence type="ECO:0000313" key="1">
    <source>
        <dbReference type="EMBL" id="ASA39165.1"/>
    </source>
</evidence>
<protein>
    <submittedName>
        <fullName evidence="1">Uncharacterized protein</fullName>
    </submittedName>
</protein>
<accession>A0A1Z2R631</accession>
<organism evidence="1">
    <name type="scientific">Sclerotheca viridiflora</name>
    <dbReference type="NCBI Taxonomy" id="2010906"/>
    <lineage>
        <taxon>Eukaryota</taxon>
        <taxon>Viridiplantae</taxon>
        <taxon>Streptophyta</taxon>
        <taxon>Embryophyta</taxon>
        <taxon>Tracheophyta</taxon>
        <taxon>Spermatophyta</taxon>
        <taxon>Magnoliopsida</taxon>
        <taxon>eudicotyledons</taxon>
        <taxon>Gunneridae</taxon>
        <taxon>Pentapetalae</taxon>
        <taxon>asterids</taxon>
        <taxon>campanulids</taxon>
        <taxon>Asterales</taxon>
        <taxon>Campanulaceae</taxon>
        <taxon>Sclerotheca</taxon>
    </lineage>
</organism>
<name>A0A1Z2R631_9ASTR</name>
<sequence length="183" mass="21338">MNSSDKKDTRHKCPCYYCSSANRPKDCYKSSKDYYSAHYTKKSKKGDGINGKRFTELEKESIFPQTEETGREFLSDRKKHEPALACPHGKKCHVYKHSYNKGHCEISKIFLETFQWGSEVGERWVNEKIPHLSKTPKALEVFQEDIKYLLKEVAQKPKTKANAWDLGFWHGALLYLQRISPED</sequence>
<dbReference type="RefSeq" id="YP_009406644.1">
    <property type="nucleotide sequence ID" value="NC_035396.1"/>
</dbReference>